<accession>A0AAJ0FXF2</accession>
<reference evidence="1" key="1">
    <citation type="submission" date="2023-06" db="EMBL/GenBank/DDBJ databases">
        <title>Conoideocrella luteorostrata (Hypocreales: Clavicipitaceae), a potential biocontrol fungus for elongate hemlock scale in United States Christmas tree production areas.</title>
        <authorList>
            <person name="Barrett H."/>
            <person name="Lovett B."/>
            <person name="Macias A.M."/>
            <person name="Stajich J.E."/>
            <person name="Kasson M.T."/>
        </authorList>
    </citation>
    <scope>NUCLEOTIDE SEQUENCE</scope>
    <source>
        <strain evidence="1">ARSEF 14590</strain>
    </source>
</reference>
<dbReference type="EMBL" id="JASWJB010000026">
    <property type="protein sequence ID" value="KAK2609153.1"/>
    <property type="molecule type" value="Genomic_DNA"/>
</dbReference>
<gene>
    <name evidence="1" type="ORF">QQS21_002235</name>
</gene>
<dbReference type="AlphaFoldDB" id="A0AAJ0FXF2"/>
<dbReference type="PANTHER" id="PTHR30143">
    <property type="entry name" value="ACID HYDRATASE"/>
    <property type="match status" value="1"/>
</dbReference>
<dbReference type="GO" id="GO:0005737">
    <property type="term" value="C:cytoplasm"/>
    <property type="evidence" value="ECO:0007669"/>
    <property type="project" value="TreeGrafter"/>
</dbReference>
<evidence type="ECO:0000313" key="1">
    <source>
        <dbReference type="EMBL" id="KAK2609153.1"/>
    </source>
</evidence>
<dbReference type="Proteomes" id="UP001251528">
    <property type="component" value="Unassembled WGS sequence"/>
</dbReference>
<proteinExistence type="predicted"/>
<dbReference type="InterPro" id="IPR036663">
    <property type="entry name" value="Fumarylacetoacetase_C_sf"/>
</dbReference>
<dbReference type="SUPFAM" id="SSF56529">
    <property type="entry name" value="FAH"/>
    <property type="match status" value="1"/>
</dbReference>
<sequence>MKSGSKRLQFTFNTVINATDYILPAIAIVDSRIKDRPTTVPDFLADNVSTGAVILDGKPRKLRELTMSDMLGPLRFNGETVTQGNTIFSLGNPLTATAWLGEKLAGCGKSLFKGSIVLTESCLKATTSEKRSWKAEFDGFGRAEFDIV</sequence>
<dbReference type="InterPro" id="IPR050772">
    <property type="entry name" value="Hydratase-Decarb/MhpD_sf"/>
</dbReference>
<dbReference type="Gene3D" id="3.90.850.10">
    <property type="entry name" value="Fumarylacetoacetase-like, C-terminal domain"/>
    <property type="match status" value="1"/>
</dbReference>
<dbReference type="PANTHER" id="PTHR30143:SF0">
    <property type="entry name" value="2-KETO-4-PENTENOATE HYDRATASE"/>
    <property type="match status" value="1"/>
</dbReference>
<comment type="caution">
    <text evidence="1">The sequence shown here is derived from an EMBL/GenBank/DDBJ whole genome shotgun (WGS) entry which is preliminary data.</text>
</comment>
<dbReference type="GO" id="GO:0008684">
    <property type="term" value="F:2-oxopent-4-enoate hydratase activity"/>
    <property type="evidence" value="ECO:0007669"/>
    <property type="project" value="TreeGrafter"/>
</dbReference>
<keyword evidence="2" id="KW-1185">Reference proteome</keyword>
<evidence type="ECO:0000313" key="2">
    <source>
        <dbReference type="Proteomes" id="UP001251528"/>
    </source>
</evidence>
<organism evidence="1 2">
    <name type="scientific">Conoideocrella luteorostrata</name>
    <dbReference type="NCBI Taxonomy" id="1105319"/>
    <lineage>
        <taxon>Eukaryota</taxon>
        <taxon>Fungi</taxon>
        <taxon>Dikarya</taxon>
        <taxon>Ascomycota</taxon>
        <taxon>Pezizomycotina</taxon>
        <taxon>Sordariomycetes</taxon>
        <taxon>Hypocreomycetidae</taxon>
        <taxon>Hypocreales</taxon>
        <taxon>Clavicipitaceae</taxon>
        <taxon>Conoideocrella</taxon>
    </lineage>
</organism>
<protein>
    <submittedName>
        <fullName evidence="1">Uncharacterized protein</fullName>
    </submittedName>
</protein>
<name>A0AAJ0FXF2_9HYPO</name>